<feature type="domain" description="PhoU" evidence="2">
    <location>
        <begin position="126"/>
        <end position="208"/>
    </location>
</feature>
<dbReference type="Proteomes" id="UP000321805">
    <property type="component" value="Chromosome"/>
</dbReference>
<dbReference type="GO" id="GO:0005737">
    <property type="term" value="C:cytoplasm"/>
    <property type="evidence" value="ECO:0007669"/>
    <property type="project" value="UniProtKB-SubCell"/>
</dbReference>
<dbReference type="InterPro" id="IPR026022">
    <property type="entry name" value="PhoU_dom"/>
</dbReference>
<accession>A0A5B8U4Q6</accession>
<gene>
    <name evidence="3" type="primary">phoU</name>
    <name evidence="3" type="ORF">FSW04_09830</name>
</gene>
<comment type="subcellular location">
    <subcellularLocation>
        <location evidence="1">Cytoplasm</location>
    </subcellularLocation>
</comment>
<dbReference type="InterPro" id="IPR028366">
    <property type="entry name" value="PhoU"/>
</dbReference>
<keyword evidence="1" id="KW-0963">Cytoplasm</keyword>
<dbReference type="InterPro" id="IPR038078">
    <property type="entry name" value="PhoU-like_sf"/>
</dbReference>
<dbReference type="GO" id="GO:0006817">
    <property type="term" value="P:phosphate ion transport"/>
    <property type="evidence" value="ECO:0007669"/>
    <property type="project" value="UniProtKB-KW"/>
</dbReference>
<dbReference type="GO" id="GO:0045936">
    <property type="term" value="P:negative regulation of phosphate metabolic process"/>
    <property type="evidence" value="ECO:0007669"/>
    <property type="project" value="InterPro"/>
</dbReference>
<dbReference type="EMBL" id="CP042430">
    <property type="protein sequence ID" value="QEC47838.1"/>
    <property type="molecule type" value="Genomic_DNA"/>
</dbReference>
<evidence type="ECO:0000313" key="3">
    <source>
        <dbReference type="EMBL" id="QEC47838.1"/>
    </source>
</evidence>
<dbReference type="OrthoDB" id="9814256at2"/>
<dbReference type="PANTHER" id="PTHR42930:SF3">
    <property type="entry name" value="PHOSPHATE-SPECIFIC TRANSPORT SYSTEM ACCESSORY PROTEIN PHOU"/>
    <property type="match status" value="1"/>
</dbReference>
<keyword evidence="1" id="KW-0813">Transport</keyword>
<keyword evidence="4" id="KW-1185">Reference proteome</keyword>
<dbReference type="PIRSF" id="PIRSF003107">
    <property type="entry name" value="PhoU"/>
    <property type="match status" value="1"/>
</dbReference>
<dbReference type="KEGG" id="bsol:FSW04_09830"/>
<proteinExistence type="inferred from homology"/>
<feature type="domain" description="PhoU" evidence="2">
    <location>
        <begin position="25"/>
        <end position="107"/>
    </location>
</feature>
<comment type="function">
    <text evidence="1">Plays a role in the regulation of phosphate uptake.</text>
</comment>
<dbReference type="PANTHER" id="PTHR42930">
    <property type="entry name" value="PHOSPHATE-SPECIFIC TRANSPORT SYSTEM ACCESSORY PROTEIN PHOU"/>
    <property type="match status" value="1"/>
</dbReference>
<evidence type="ECO:0000313" key="4">
    <source>
        <dbReference type="Proteomes" id="UP000321805"/>
    </source>
</evidence>
<keyword evidence="1" id="KW-0592">Phosphate transport</keyword>
<reference evidence="3 4" key="1">
    <citation type="journal article" date="2018" name="J. Microbiol.">
        <title>Baekduia soli gen. nov., sp. nov., a novel bacterium isolated from the soil of Baekdu Mountain and proposal of a novel family name, Baekduiaceae fam. nov.</title>
        <authorList>
            <person name="An D.S."/>
            <person name="Siddiqi M.Z."/>
            <person name="Kim K.H."/>
            <person name="Yu H.S."/>
            <person name="Im W.T."/>
        </authorList>
    </citation>
    <scope>NUCLEOTIDE SEQUENCE [LARGE SCALE GENOMIC DNA]</scope>
    <source>
        <strain evidence="3 4">BR7-21</strain>
    </source>
</reference>
<dbReference type="NCBIfam" id="TIGR02135">
    <property type="entry name" value="phoU_full"/>
    <property type="match status" value="1"/>
</dbReference>
<organism evidence="3 4">
    <name type="scientific">Baekduia soli</name>
    <dbReference type="NCBI Taxonomy" id="496014"/>
    <lineage>
        <taxon>Bacteria</taxon>
        <taxon>Bacillati</taxon>
        <taxon>Actinomycetota</taxon>
        <taxon>Thermoleophilia</taxon>
        <taxon>Solirubrobacterales</taxon>
        <taxon>Baekduiaceae</taxon>
        <taxon>Baekduia</taxon>
    </lineage>
</organism>
<comment type="similarity">
    <text evidence="1">Belongs to the PhoU family.</text>
</comment>
<name>A0A5B8U4Q6_9ACTN</name>
<comment type="subunit">
    <text evidence="1">Homodimer.</text>
</comment>
<dbReference type="RefSeq" id="WP_146918746.1">
    <property type="nucleotide sequence ID" value="NZ_CP042430.1"/>
</dbReference>
<evidence type="ECO:0000259" key="2">
    <source>
        <dbReference type="Pfam" id="PF01895"/>
    </source>
</evidence>
<protein>
    <recommendedName>
        <fullName evidence="1">Phosphate-specific transport system accessory protein PhoU</fullName>
    </recommendedName>
</protein>
<dbReference type="Gene3D" id="1.20.58.220">
    <property type="entry name" value="Phosphate transport system protein phou homolog 2, domain 2"/>
    <property type="match status" value="1"/>
</dbReference>
<evidence type="ECO:0000256" key="1">
    <source>
        <dbReference type="PIRNR" id="PIRNR003107"/>
    </source>
</evidence>
<dbReference type="AlphaFoldDB" id="A0A5B8U4Q6"/>
<dbReference type="Pfam" id="PF01895">
    <property type="entry name" value="PhoU"/>
    <property type="match status" value="2"/>
</dbReference>
<sequence length="230" mass="25070">MPGGTRQHFADELARVEAQALGGLDLVAAQLDRVLEAIQHQDVELASMVIANDDLIDGRYLEVHQGLLSLFALQAPVAGDLRIVAALLHVMKNIERMGDQCVNIAKTIPLTGHEPPVHGEILDRVLRMGRGARWEVTQAKSAFAGRDVALAEDLVVRDSEVNALNREIFQLAIDVGTDPDTREWAMHMIMVARAIERIGDNAVDIGEQTAFVVTGLFREFSDSSHPAAPA</sequence>
<dbReference type="GO" id="GO:0030643">
    <property type="term" value="P:intracellular phosphate ion homeostasis"/>
    <property type="evidence" value="ECO:0007669"/>
    <property type="project" value="InterPro"/>
</dbReference>
<dbReference type="SUPFAM" id="SSF109755">
    <property type="entry name" value="PhoU-like"/>
    <property type="match status" value="1"/>
</dbReference>